<dbReference type="SMART" id="SM00448">
    <property type="entry name" value="REC"/>
    <property type="match status" value="1"/>
</dbReference>
<reference evidence="11" key="1">
    <citation type="submission" date="2021-01" db="EMBL/GenBank/DDBJ databases">
        <title>Genomic Encyclopedia of Type Strains, Phase IV (KMG-IV): sequencing the most valuable type-strain genomes for metagenomic binning, comparative biology and taxonomic classification.</title>
        <authorList>
            <person name="Goeker M."/>
        </authorList>
    </citation>
    <scope>NUCLEOTIDE SEQUENCE</scope>
    <source>
        <strain evidence="11">DSM 21943</strain>
    </source>
</reference>
<keyword evidence="4" id="KW-0902">Two-component regulatory system</keyword>
<gene>
    <name evidence="11" type="ORF">JOC54_002992</name>
</gene>
<keyword evidence="3 9" id="KW-0597">Phosphoprotein</keyword>
<keyword evidence="8" id="KW-0804">Transcription</keyword>
<evidence type="ECO:0000256" key="5">
    <source>
        <dbReference type="ARBA" id="ARBA00023015"/>
    </source>
</evidence>
<evidence type="ECO:0000259" key="10">
    <source>
        <dbReference type="PROSITE" id="PS50110"/>
    </source>
</evidence>
<dbReference type="InterPro" id="IPR011006">
    <property type="entry name" value="CheY-like_superfamily"/>
</dbReference>
<keyword evidence="5" id="KW-0805">Transcription regulation</keyword>
<evidence type="ECO:0000313" key="12">
    <source>
        <dbReference type="Proteomes" id="UP001179280"/>
    </source>
</evidence>
<dbReference type="RefSeq" id="WP_204466893.1">
    <property type="nucleotide sequence ID" value="NZ_JAFBCV010000009.1"/>
</dbReference>
<dbReference type="SUPFAM" id="SSF52172">
    <property type="entry name" value="CheY-like"/>
    <property type="match status" value="1"/>
</dbReference>
<dbReference type="InterPro" id="IPR051271">
    <property type="entry name" value="2C-system_Tx_regulators"/>
</dbReference>
<keyword evidence="12" id="KW-1185">Reference proteome</keyword>
<dbReference type="InterPro" id="IPR024187">
    <property type="entry name" value="Sig_transdc_resp-reg_cit/mal"/>
</dbReference>
<evidence type="ECO:0000256" key="3">
    <source>
        <dbReference type="ARBA" id="ARBA00022553"/>
    </source>
</evidence>
<dbReference type="PROSITE" id="PS50110">
    <property type="entry name" value="RESPONSE_REGULATORY"/>
    <property type="match status" value="1"/>
</dbReference>
<accession>A0ABS2SZP2</accession>
<evidence type="ECO:0000256" key="2">
    <source>
        <dbReference type="ARBA" id="ARBA00022490"/>
    </source>
</evidence>
<dbReference type="Proteomes" id="UP001179280">
    <property type="component" value="Unassembled WGS sequence"/>
</dbReference>
<dbReference type="PANTHER" id="PTHR45526">
    <property type="entry name" value="TRANSCRIPTIONAL REGULATORY PROTEIN DPIA"/>
    <property type="match status" value="1"/>
</dbReference>
<dbReference type="InterPro" id="IPR001789">
    <property type="entry name" value="Sig_transdc_resp-reg_receiver"/>
</dbReference>
<name>A0ABS2SZP2_9BACI</name>
<dbReference type="Gene3D" id="3.40.50.2300">
    <property type="match status" value="1"/>
</dbReference>
<evidence type="ECO:0000256" key="1">
    <source>
        <dbReference type="ARBA" id="ARBA00004496"/>
    </source>
</evidence>
<comment type="caution">
    <text evidence="11">The sequence shown here is derived from an EMBL/GenBank/DDBJ whole genome shotgun (WGS) entry which is preliminary data.</text>
</comment>
<dbReference type="PIRSF" id="PIRSF006171">
    <property type="entry name" value="RR_citrat_malat"/>
    <property type="match status" value="1"/>
</dbReference>
<comment type="subcellular location">
    <subcellularLocation>
        <location evidence="1">Cytoplasm</location>
    </subcellularLocation>
</comment>
<evidence type="ECO:0000256" key="6">
    <source>
        <dbReference type="ARBA" id="ARBA00023125"/>
    </source>
</evidence>
<protein>
    <submittedName>
        <fullName evidence="11">Response regulator of citrate/malate metabolism</fullName>
    </submittedName>
</protein>
<keyword evidence="2" id="KW-0963">Cytoplasm</keyword>
<keyword evidence="6" id="KW-0238">DNA-binding</keyword>
<evidence type="ECO:0000256" key="4">
    <source>
        <dbReference type="ARBA" id="ARBA00023012"/>
    </source>
</evidence>
<evidence type="ECO:0000256" key="9">
    <source>
        <dbReference type="PROSITE-ProRule" id="PRU00169"/>
    </source>
</evidence>
<evidence type="ECO:0000256" key="7">
    <source>
        <dbReference type="ARBA" id="ARBA00023159"/>
    </source>
</evidence>
<organism evidence="11 12">
    <name type="scientific">Shouchella xiaoxiensis</name>
    <dbReference type="NCBI Taxonomy" id="766895"/>
    <lineage>
        <taxon>Bacteria</taxon>
        <taxon>Bacillati</taxon>
        <taxon>Bacillota</taxon>
        <taxon>Bacilli</taxon>
        <taxon>Bacillales</taxon>
        <taxon>Bacillaceae</taxon>
        <taxon>Shouchella</taxon>
    </lineage>
</organism>
<sequence length="238" mass="27915">MIRVMMIEDEEEIAHFHAIFLKKIPGFSLVASARTFDEGLSQLAQHKPDLLLLDVYIGEQSGLDILKQLRMDERNIDVILITSANDSYTVQTGYRFGVVDYLVKPFTFARFKEAMERYRSMSDEAQPDLLLQNEIDTFLQRNEKIRSKERIELPKGITKVTAIRILQALELTPTSWRTTAELEEQTSISHVSLRKYMRFFEEELFIQKDLVYLSHGRPFHQYKISEQGRQFLKENDFV</sequence>
<proteinExistence type="predicted"/>
<feature type="modified residue" description="4-aspartylphosphate" evidence="9">
    <location>
        <position position="54"/>
    </location>
</feature>
<feature type="domain" description="Response regulatory" evidence="10">
    <location>
        <begin position="3"/>
        <end position="119"/>
    </location>
</feature>
<dbReference type="PANTHER" id="PTHR45526:SF1">
    <property type="entry name" value="TRANSCRIPTIONAL REGULATORY PROTEIN DCUR-RELATED"/>
    <property type="match status" value="1"/>
</dbReference>
<evidence type="ECO:0000256" key="8">
    <source>
        <dbReference type="ARBA" id="ARBA00023163"/>
    </source>
</evidence>
<dbReference type="EMBL" id="JAFBCV010000009">
    <property type="protein sequence ID" value="MBM7839712.1"/>
    <property type="molecule type" value="Genomic_DNA"/>
</dbReference>
<dbReference type="Pfam" id="PF00072">
    <property type="entry name" value="Response_reg"/>
    <property type="match status" value="1"/>
</dbReference>
<evidence type="ECO:0000313" key="11">
    <source>
        <dbReference type="EMBL" id="MBM7839712.1"/>
    </source>
</evidence>
<keyword evidence="7" id="KW-0010">Activator</keyword>